<evidence type="ECO:0000313" key="2">
    <source>
        <dbReference type="EMBL" id="KGF45372.1"/>
    </source>
</evidence>
<dbReference type="Gene3D" id="1.25.40.10">
    <property type="entry name" value="Tetratricopeptide repeat domain"/>
    <property type="match status" value="1"/>
</dbReference>
<dbReference type="AlphaFoldDB" id="A0A096BRS2"/>
<dbReference type="InterPro" id="IPR011990">
    <property type="entry name" value="TPR-like_helical_dom_sf"/>
</dbReference>
<gene>
    <name evidence="2" type="ORF">HMPREF0661_09800</name>
</gene>
<comment type="caution">
    <text evidence="2">The sequence shown here is derived from an EMBL/GenBank/DDBJ whole genome shotgun (WGS) entry which is preliminary data.</text>
</comment>
<sequence>MKFIKLFLIYICLLFPLTGAAQKKQLQTVRDQIKSGKEFVKAENTLRGLLVDSVYKKNSKIWLLLCDALTKQYEQGNEKLYLKQKYDTAALFTVTRKLYDVMSRFDSLDAQPDAKGRVRAKYRAKHANFLNSIRPNLFNGGSYFIHKKDYKTAFDYYSDYLLSANYPLFEGYDYMQKDALIPHAAYWAMFCGYKLSDADKIMQFKEQAERDTSMLNFVRQYEAEAYLVKKDTAMYVKSLQAGFEQYPNFAFFFPRLVEYYAKIGEHQKALEITERALKADSTSLLFRFAKSTALLNLGRYNECIEICKQLIKDKDTYADAYYNIGLAYFNQAIELNKDRQKYRANKEKIITLYQRSKPYMEKYRELAPTANSKWLAPLYTIYLNLNMGKEFDEIDKLRKER</sequence>
<dbReference type="Proteomes" id="UP000029578">
    <property type="component" value="Unassembled WGS sequence"/>
</dbReference>
<evidence type="ECO:0000256" key="1">
    <source>
        <dbReference type="SAM" id="SignalP"/>
    </source>
</evidence>
<evidence type="ECO:0000313" key="3">
    <source>
        <dbReference type="Proteomes" id="UP000029578"/>
    </source>
</evidence>
<accession>A0A096BRS2</accession>
<feature type="chain" id="PRO_5001916467" evidence="1">
    <location>
        <begin position="21"/>
        <end position="401"/>
    </location>
</feature>
<proteinExistence type="predicted"/>
<dbReference type="SUPFAM" id="SSF48452">
    <property type="entry name" value="TPR-like"/>
    <property type="match status" value="2"/>
</dbReference>
<name>A0A096BRS2_9BACT</name>
<protein>
    <submittedName>
        <fullName evidence="2">Uncharacterized protein</fullName>
    </submittedName>
</protein>
<reference evidence="2 3" key="1">
    <citation type="submission" date="2014-07" db="EMBL/GenBank/DDBJ databases">
        <authorList>
            <person name="McCorrison J."/>
            <person name="Sanka R."/>
            <person name="Torralba M."/>
            <person name="Gillis M."/>
            <person name="Haft D.H."/>
            <person name="Methe B."/>
            <person name="Sutton G."/>
            <person name="Nelson K.E."/>
        </authorList>
    </citation>
    <scope>NUCLEOTIDE SEQUENCE [LARGE SCALE GENOMIC DNA]</scope>
    <source>
        <strain evidence="2 3">DNF00666</strain>
    </source>
</reference>
<keyword evidence="1" id="KW-0732">Signal</keyword>
<organism evidence="2 3">
    <name type="scientific">Prevotella melaninogenica DNF00666</name>
    <dbReference type="NCBI Taxonomy" id="1401073"/>
    <lineage>
        <taxon>Bacteria</taxon>
        <taxon>Pseudomonadati</taxon>
        <taxon>Bacteroidota</taxon>
        <taxon>Bacteroidia</taxon>
        <taxon>Bacteroidales</taxon>
        <taxon>Prevotellaceae</taxon>
        <taxon>Prevotella</taxon>
    </lineage>
</organism>
<dbReference type="EMBL" id="JRNS01000460">
    <property type="protein sequence ID" value="KGF45372.1"/>
    <property type="molecule type" value="Genomic_DNA"/>
</dbReference>
<feature type="signal peptide" evidence="1">
    <location>
        <begin position="1"/>
        <end position="20"/>
    </location>
</feature>